<dbReference type="Gene3D" id="3.60.15.10">
    <property type="entry name" value="Ribonuclease Z/Hydroxyacylglutathione hydrolase-like"/>
    <property type="match status" value="1"/>
</dbReference>
<organism evidence="15">
    <name type="scientific">marine sediment metagenome</name>
    <dbReference type="NCBI Taxonomy" id="412755"/>
    <lineage>
        <taxon>unclassified sequences</taxon>
        <taxon>metagenomes</taxon>
        <taxon>ecological metagenomes</taxon>
    </lineage>
</organism>
<dbReference type="SUPFAM" id="SSF56281">
    <property type="entry name" value="Metallo-hydrolase/oxidoreductase"/>
    <property type="match status" value="1"/>
</dbReference>
<keyword evidence="11" id="KW-0238">DNA-binding</keyword>
<proteinExistence type="inferred from homology"/>
<evidence type="ECO:0000256" key="8">
    <source>
        <dbReference type="ARBA" id="ARBA00022839"/>
    </source>
</evidence>
<dbReference type="NCBIfam" id="TIGR03675">
    <property type="entry name" value="arCOG00543"/>
    <property type="match status" value="1"/>
</dbReference>
<dbReference type="InterPro" id="IPR011108">
    <property type="entry name" value="RMMBL"/>
</dbReference>
<accession>A0A0F9GLM4</accession>
<evidence type="ECO:0000256" key="2">
    <source>
        <dbReference type="ARBA" id="ARBA00022472"/>
    </source>
</evidence>
<evidence type="ECO:0000256" key="11">
    <source>
        <dbReference type="ARBA" id="ARBA00023125"/>
    </source>
</evidence>
<name>A0A0F9GLM4_9ZZZZ</name>
<dbReference type="PANTHER" id="PTHR11203:SF51">
    <property type="entry name" value="CLEAVAGE AND POLYADENYLATION SPECIFICITY FACTOR"/>
    <property type="match status" value="1"/>
</dbReference>
<keyword evidence="4" id="KW-0479">Metal-binding</keyword>
<dbReference type="GO" id="GO:0003723">
    <property type="term" value="F:RNA binding"/>
    <property type="evidence" value="ECO:0007669"/>
    <property type="project" value="UniProtKB-KW"/>
</dbReference>
<evidence type="ECO:0000259" key="13">
    <source>
        <dbReference type="SMART" id="SM00849"/>
    </source>
</evidence>
<evidence type="ECO:0000256" key="6">
    <source>
        <dbReference type="ARBA" id="ARBA00022801"/>
    </source>
</evidence>
<keyword evidence="12" id="KW-0804">Transcription</keyword>
<evidence type="ECO:0000256" key="10">
    <source>
        <dbReference type="ARBA" id="ARBA00023015"/>
    </source>
</evidence>
<dbReference type="Pfam" id="PF10996">
    <property type="entry name" value="Beta-Casp"/>
    <property type="match status" value="1"/>
</dbReference>
<dbReference type="Pfam" id="PF07521">
    <property type="entry name" value="RMMBL"/>
    <property type="match status" value="1"/>
</dbReference>
<dbReference type="SMART" id="SM00849">
    <property type="entry name" value="Lactamase_B"/>
    <property type="match status" value="1"/>
</dbReference>
<evidence type="ECO:0000256" key="12">
    <source>
        <dbReference type="ARBA" id="ARBA00023163"/>
    </source>
</evidence>
<dbReference type="AlphaFoldDB" id="A0A0F9GLM4"/>
<dbReference type="HAMAP" id="MF_00870">
    <property type="entry name" value="FttA"/>
    <property type="match status" value="1"/>
</dbReference>
<evidence type="ECO:0000256" key="3">
    <source>
        <dbReference type="ARBA" id="ARBA00022722"/>
    </source>
</evidence>
<comment type="cofactor">
    <cofactor evidence="1">
        <name>Zn(2+)</name>
        <dbReference type="ChEBI" id="CHEBI:29105"/>
    </cofactor>
</comment>
<feature type="domain" description="Metallo-beta-lactamase" evidence="13">
    <location>
        <begin position="186"/>
        <end position="383"/>
    </location>
</feature>
<evidence type="ECO:0000259" key="14">
    <source>
        <dbReference type="SMART" id="SM01027"/>
    </source>
</evidence>
<protein>
    <submittedName>
        <fullName evidence="15">Uncharacterized protein</fullName>
    </submittedName>
</protein>
<evidence type="ECO:0000256" key="9">
    <source>
        <dbReference type="ARBA" id="ARBA00022884"/>
    </source>
</evidence>
<keyword evidence="6" id="KW-0378">Hydrolase</keyword>
<dbReference type="InterPro" id="IPR004044">
    <property type="entry name" value="KH_dom_type_2"/>
</dbReference>
<evidence type="ECO:0000256" key="7">
    <source>
        <dbReference type="ARBA" id="ARBA00022833"/>
    </source>
</evidence>
<keyword evidence="9" id="KW-0694">RNA-binding</keyword>
<keyword evidence="7" id="KW-0862">Zinc</keyword>
<dbReference type="InterPro" id="IPR015946">
    <property type="entry name" value="KH_dom-like_a/b"/>
</dbReference>
<sequence length="628" mass="70809">MDILKNITERLKGKITEASFEGANIVLYTDHEKFFKEGGGKIREIVNDLKKRIELRSDQKILPEQEKTKAEIKRIVPEEAEITNIIFDSHRSIVVIEAKRPGMVIGKQGSILNEIKKVILWTPQIQRSPAIKSQITESIREVLYANNNYRRRFLNNIGKKIYKKWNPEKVEEWIRLTFLGGARQAGRSCLLLQTPNSKVLIDCGIDVASQGKERFPYFDIPEFDIGELDAIVLSHAHLDHVGLLPYLYKMGYRGPTYMTHPTMDLAALMSLDFIGVAYKQAAAPIFNSKDIKEMVKHTICLNFNEVTDITPDIRITFYNSGHVLGSAMVHFNIGNGFHNFLYTADYKYARTRLLDPAASNFPRVESVLTEATYGGKTDILLPLKETEDEFFKIVKETIEKKGKVLIPELGLGHAQETVIRVEEAVRLGKLPKIPVYIDGMIWDINAIHTAYPDYLSNQIRTAIFQDKNPFASDLVQRVGSPHERRAVIEGGSCIVIATSGMLVGGASVEYFKNFAENPNNTMVISCYQGVGSLGRQIQDGASRVTVEEPGGGKREVEIKLRVVTLSGFSAHAGRNEIMAFFNNMRPKPKRIMINHGEVSKCLDLASALYKLNRVETNVPRILETLRLR</sequence>
<dbReference type="Gene3D" id="3.30.300.20">
    <property type="match status" value="1"/>
</dbReference>
<comment type="caution">
    <text evidence="15">The sequence shown here is derived from an EMBL/GenBank/DDBJ whole genome shotgun (WGS) entry which is preliminary data.</text>
</comment>
<dbReference type="Pfam" id="PF17214">
    <property type="entry name" value="KH_TffA"/>
    <property type="match status" value="1"/>
</dbReference>
<dbReference type="Gene3D" id="3.30.300.230">
    <property type="match status" value="1"/>
</dbReference>
<dbReference type="Pfam" id="PF07650">
    <property type="entry name" value="KH_2"/>
    <property type="match status" value="1"/>
</dbReference>
<keyword evidence="10" id="KW-0805">Transcription regulation</keyword>
<dbReference type="InterPro" id="IPR033769">
    <property type="entry name" value="TffA_KH"/>
</dbReference>
<dbReference type="GO" id="GO:0004527">
    <property type="term" value="F:exonuclease activity"/>
    <property type="evidence" value="ECO:0007669"/>
    <property type="project" value="UniProtKB-KW"/>
</dbReference>
<dbReference type="GO" id="GO:0004521">
    <property type="term" value="F:RNA endonuclease activity"/>
    <property type="evidence" value="ECO:0007669"/>
    <property type="project" value="TreeGrafter"/>
</dbReference>
<reference evidence="15" key="1">
    <citation type="journal article" date="2015" name="Nature">
        <title>Complex archaea that bridge the gap between prokaryotes and eukaryotes.</title>
        <authorList>
            <person name="Spang A."/>
            <person name="Saw J.H."/>
            <person name="Jorgensen S.L."/>
            <person name="Zaremba-Niedzwiedzka K."/>
            <person name="Martijn J."/>
            <person name="Lind A.E."/>
            <person name="van Eijk R."/>
            <person name="Schleper C."/>
            <person name="Guy L."/>
            <person name="Ettema T.J."/>
        </authorList>
    </citation>
    <scope>NUCLEOTIDE SEQUENCE</scope>
</reference>
<dbReference type="InterPro" id="IPR022712">
    <property type="entry name" value="Beta_Casp"/>
</dbReference>
<dbReference type="GO" id="GO:0046872">
    <property type="term" value="F:metal ion binding"/>
    <property type="evidence" value="ECO:0007669"/>
    <property type="project" value="UniProtKB-KW"/>
</dbReference>
<keyword evidence="5" id="KW-0255">Endonuclease</keyword>
<dbReference type="Gene3D" id="3.40.50.10890">
    <property type="match status" value="1"/>
</dbReference>
<dbReference type="GO" id="GO:0003677">
    <property type="term" value="F:DNA binding"/>
    <property type="evidence" value="ECO:0007669"/>
    <property type="project" value="UniProtKB-KW"/>
</dbReference>
<dbReference type="SMART" id="SM01027">
    <property type="entry name" value="Beta-Casp"/>
    <property type="match status" value="1"/>
</dbReference>
<keyword evidence="8" id="KW-0269">Exonuclease</keyword>
<dbReference type="Pfam" id="PF16661">
    <property type="entry name" value="Lactamase_B_6"/>
    <property type="match status" value="1"/>
</dbReference>
<gene>
    <name evidence="15" type="ORF">LCGC14_1895120</name>
</gene>
<dbReference type="CDD" id="cd16295">
    <property type="entry name" value="TTHA0252-CPSF-like_MBL-fold"/>
    <property type="match status" value="1"/>
</dbReference>
<dbReference type="InterPro" id="IPR050698">
    <property type="entry name" value="MBL"/>
</dbReference>
<dbReference type="InterPro" id="IPR019975">
    <property type="entry name" value="aCPSF1"/>
</dbReference>
<evidence type="ECO:0000256" key="5">
    <source>
        <dbReference type="ARBA" id="ARBA00022759"/>
    </source>
</evidence>
<dbReference type="PANTHER" id="PTHR11203">
    <property type="entry name" value="CLEAVAGE AND POLYADENYLATION SPECIFICITY FACTOR FAMILY MEMBER"/>
    <property type="match status" value="1"/>
</dbReference>
<keyword evidence="2" id="KW-0806">Transcription termination</keyword>
<keyword evidence="3" id="KW-0540">Nuclease</keyword>
<evidence type="ECO:0000256" key="1">
    <source>
        <dbReference type="ARBA" id="ARBA00001947"/>
    </source>
</evidence>
<feature type="domain" description="Beta-Casp" evidence="14">
    <location>
        <begin position="414"/>
        <end position="537"/>
    </location>
</feature>
<evidence type="ECO:0000256" key="4">
    <source>
        <dbReference type="ARBA" id="ARBA00022723"/>
    </source>
</evidence>
<evidence type="ECO:0000313" key="15">
    <source>
        <dbReference type="EMBL" id="KKL91396.1"/>
    </source>
</evidence>
<dbReference type="InterPro" id="IPR001279">
    <property type="entry name" value="Metallo-B-lactamas"/>
</dbReference>
<dbReference type="InterPro" id="IPR036866">
    <property type="entry name" value="RibonucZ/Hydroxyglut_hydro"/>
</dbReference>
<dbReference type="EMBL" id="LAZR01019741">
    <property type="protein sequence ID" value="KKL91396.1"/>
    <property type="molecule type" value="Genomic_DNA"/>
</dbReference>
<dbReference type="GO" id="GO:0006353">
    <property type="term" value="P:DNA-templated transcription termination"/>
    <property type="evidence" value="ECO:0007669"/>
    <property type="project" value="UniProtKB-KW"/>
</dbReference>